<dbReference type="Pfam" id="PF02563">
    <property type="entry name" value="Poly_export"/>
    <property type="match status" value="1"/>
</dbReference>
<dbReference type="EMBL" id="MAGO01000004">
    <property type="protein sequence ID" value="OCC15635.1"/>
    <property type="molecule type" value="Genomic_DNA"/>
</dbReference>
<evidence type="ECO:0000256" key="7">
    <source>
        <dbReference type="ARBA" id="ARBA00022729"/>
    </source>
</evidence>
<dbReference type="InterPro" id="IPR003715">
    <property type="entry name" value="Poly_export_N"/>
</dbReference>
<feature type="domain" description="Soluble ligand binding" evidence="16">
    <location>
        <begin position="131"/>
        <end position="179"/>
    </location>
</feature>
<sequence>MPLLGHVDVAGLTVSQISKKLAKMLADGYLVDPQVNVFIEEYGSKKAVILGMVKNPGLYELSGPTTLLELISKAGGLSKDAGNKVTIKRIDPDGKKKVINIDLKALMEGGDISLNIQIKDGDNVYVSKAGMVYVTGEVKEPDAYKIDEGTTVIKAIALAGGFTGKAAKGKIKIIRMVNGKKKVLKNVPLDTAVLPEDVIVVPESFF</sequence>
<organism evidence="18 19">
    <name type="scientific">Dissulfuribacter thermophilus</name>
    <dbReference type="NCBI Taxonomy" id="1156395"/>
    <lineage>
        <taxon>Bacteria</taxon>
        <taxon>Pseudomonadati</taxon>
        <taxon>Thermodesulfobacteriota</taxon>
        <taxon>Dissulfuribacteria</taxon>
        <taxon>Dissulfuribacterales</taxon>
        <taxon>Dissulfuribacteraceae</taxon>
        <taxon>Dissulfuribacter</taxon>
    </lineage>
</organism>
<keyword evidence="5" id="KW-0762">Sugar transport</keyword>
<evidence type="ECO:0000256" key="5">
    <source>
        <dbReference type="ARBA" id="ARBA00022597"/>
    </source>
</evidence>
<keyword evidence="6" id="KW-0812">Transmembrane</keyword>
<dbReference type="STRING" id="1156395.DBT_0986"/>
<proteinExistence type="inferred from homology"/>
<dbReference type="GO" id="GO:0006811">
    <property type="term" value="P:monoatomic ion transport"/>
    <property type="evidence" value="ECO:0007669"/>
    <property type="project" value="UniProtKB-KW"/>
</dbReference>
<keyword evidence="7" id="KW-0732">Signal</keyword>
<keyword evidence="13" id="KW-0998">Cell outer membrane</keyword>
<gene>
    <name evidence="18" type="ORF">DBT_0986</name>
</gene>
<keyword evidence="14" id="KW-0449">Lipoprotein</keyword>
<evidence type="ECO:0000259" key="15">
    <source>
        <dbReference type="Pfam" id="PF02563"/>
    </source>
</evidence>
<comment type="caution">
    <text evidence="18">The sequence shown here is derived from an EMBL/GenBank/DDBJ whole genome shotgun (WGS) entry which is preliminary data.</text>
</comment>
<evidence type="ECO:0000313" key="18">
    <source>
        <dbReference type="EMBL" id="OCC15635.1"/>
    </source>
</evidence>
<evidence type="ECO:0000313" key="19">
    <source>
        <dbReference type="Proteomes" id="UP000093080"/>
    </source>
</evidence>
<evidence type="ECO:0000256" key="11">
    <source>
        <dbReference type="ARBA" id="ARBA00023136"/>
    </source>
</evidence>
<comment type="subcellular location">
    <subcellularLocation>
        <location evidence="1">Cell outer membrane</location>
        <topology evidence="1">Multi-pass membrane protein</topology>
    </subcellularLocation>
</comment>
<dbReference type="Gene3D" id="3.10.560.10">
    <property type="entry name" value="Outer membrane lipoprotein wza domain like"/>
    <property type="match status" value="2"/>
</dbReference>
<evidence type="ECO:0000256" key="2">
    <source>
        <dbReference type="ARBA" id="ARBA00009450"/>
    </source>
</evidence>
<protein>
    <submittedName>
        <fullName evidence="18">Capsular polysaccharide export system protein CpsC</fullName>
    </submittedName>
</protein>
<keyword evidence="19" id="KW-1185">Reference proteome</keyword>
<keyword evidence="10" id="KW-0626">Porin</keyword>
<keyword evidence="4" id="KW-1134">Transmembrane beta strand</keyword>
<evidence type="ECO:0000259" key="17">
    <source>
        <dbReference type="Pfam" id="PF22461"/>
    </source>
</evidence>
<dbReference type="InterPro" id="IPR054765">
    <property type="entry name" value="SLBB_dom"/>
</dbReference>
<evidence type="ECO:0000256" key="10">
    <source>
        <dbReference type="ARBA" id="ARBA00023114"/>
    </source>
</evidence>
<dbReference type="Pfam" id="PF22461">
    <property type="entry name" value="SLBB_2"/>
    <property type="match status" value="1"/>
</dbReference>
<evidence type="ECO:0000256" key="6">
    <source>
        <dbReference type="ARBA" id="ARBA00022692"/>
    </source>
</evidence>
<keyword evidence="12" id="KW-0564">Palmitate</keyword>
<dbReference type="Pfam" id="PF10531">
    <property type="entry name" value="SLBB"/>
    <property type="match status" value="1"/>
</dbReference>
<evidence type="ECO:0000256" key="14">
    <source>
        <dbReference type="ARBA" id="ARBA00023288"/>
    </source>
</evidence>
<dbReference type="AlphaFoldDB" id="A0A1B9F757"/>
<keyword evidence="3" id="KW-0813">Transport</keyword>
<dbReference type="GO" id="GO:0015288">
    <property type="term" value="F:porin activity"/>
    <property type="evidence" value="ECO:0007669"/>
    <property type="project" value="UniProtKB-KW"/>
</dbReference>
<dbReference type="Proteomes" id="UP000093080">
    <property type="component" value="Unassembled WGS sequence"/>
</dbReference>
<dbReference type="InterPro" id="IPR049712">
    <property type="entry name" value="Poly_export"/>
</dbReference>
<dbReference type="PANTHER" id="PTHR33619:SF3">
    <property type="entry name" value="POLYSACCHARIDE EXPORT PROTEIN GFCE-RELATED"/>
    <property type="match status" value="1"/>
</dbReference>
<feature type="domain" description="Polysaccharide export protein N-terminal" evidence="15">
    <location>
        <begin position="1"/>
        <end position="39"/>
    </location>
</feature>
<evidence type="ECO:0000256" key="8">
    <source>
        <dbReference type="ARBA" id="ARBA00023047"/>
    </source>
</evidence>
<keyword evidence="8" id="KW-0625">Polysaccharide transport</keyword>
<evidence type="ECO:0000256" key="4">
    <source>
        <dbReference type="ARBA" id="ARBA00022452"/>
    </source>
</evidence>
<dbReference type="GO" id="GO:0015159">
    <property type="term" value="F:polysaccharide transmembrane transporter activity"/>
    <property type="evidence" value="ECO:0007669"/>
    <property type="project" value="InterPro"/>
</dbReference>
<dbReference type="PATRIC" id="fig|1156395.6.peg.1005"/>
<evidence type="ECO:0000256" key="9">
    <source>
        <dbReference type="ARBA" id="ARBA00023065"/>
    </source>
</evidence>
<feature type="domain" description="SLBB" evidence="17">
    <location>
        <begin position="45"/>
        <end position="126"/>
    </location>
</feature>
<dbReference type="GO" id="GO:0009279">
    <property type="term" value="C:cell outer membrane"/>
    <property type="evidence" value="ECO:0007669"/>
    <property type="project" value="UniProtKB-SubCell"/>
</dbReference>
<dbReference type="InterPro" id="IPR019554">
    <property type="entry name" value="Soluble_ligand-bd"/>
</dbReference>
<keyword evidence="11" id="KW-0472">Membrane</keyword>
<evidence type="ECO:0000256" key="12">
    <source>
        <dbReference type="ARBA" id="ARBA00023139"/>
    </source>
</evidence>
<accession>A0A1B9F757</accession>
<keyword evidence="9" id="KW-0406">Ion transport</keyword>
<evidence type="ECO:0000256" key="13">
    <source>
        <dbReference type="ARBA" id="ARBA00023237"/>
    </source>
</evidence>
<evidence type="ECO:0000256" key="1">
    <source>
        <dbReference type="ARBA" id="ARBA00004571"/>
    </source>
</evidence>
<evidence type="ECO:0000256" key="3">
    <source>
        <dbReference type="ARBA" id="ARBA00022448"/>
    </source>
</evidence>
<evidence type="ECO:0000259" key="16">
    <source>
        <dbReference type="Pfam" id="PF10531"/>
    </source>
</evidence>
<comment type="similarity">
    <text evidence="2">Belongs to the BexD/CtrA/VexA family.</text>
</comment>
<name>A0A1B9F757_9BACT</name>
<reference evidence="18 19" key="1">
    <citation type="submission" date="2016-06" db="EMBL/GenBank/DDBJ databases">
        <title>Respiratory ammonification of nitrate coupled to the oxidation of elemental sulfur in deep-sea autotrophic thermophilic bacteria.</title>
        <authorList>
            <person name="Slobodkina G.B."/>
            <person name="Mardanov A.V."/>
            <person name="Ravin N.V."/>
            <person name="Frolova A.A."/>
            <person name="Viryasiv M.B."/>
            <person name="Chernyh N.A."/>
            <person name="Bonch-Osmolovskaya E.A."/>
            <person name="Slobodkin A.I."/>
        </authorList>
    </citation>
    <scope>NUCLEOTIDE SEQUENCE [LARGE SCALE GENOMIC DNA]</scope>
    <source>
        <strain evidence="18 19">S69</strain>
    </source>
</reference>
<dbReference type="GO" id="GO:0046930">
    <property type="term" value="C:pore complex"/>
    <property type="evidence" value="ECO:0007669"/>
    <property type="project" value="UniProtKB-KW"/>
</dbReference>
<dbReference type="PANTHER" id="PTHR33619">
    <property type="entry name" value="POLYSACCHARIDE EXPORT PROTEIN GFCE-RELATED"/>
    <property type="match status" value="1"/>
</dbReference>